<keyword evidence="1" id="KW-1133">Transmembrane helix</keyword>
<proteinExistence type="predicted"/>
<accession>A0A2K0SW63</accession>
<organism evidence="2 3">
    <name type="scientific">Trichoderma gamsii</name>
    <dbReference type="NCBI Taxonomy" id="398673"/>
    <lineage>
        <taxon>Eukaryota</taxon>
        <taxon>Fungi</taxon>
        <taxon>Dikarya</taxon>
        <taxon>Ascomycota</taxon>
        <taxon>Pezizomycotina</taxon>
        <taxon>Sordariomycetes</taxon>
        <taxon>Hypocreomycetidae</taxon>
        <taxon>Hypocreales</taxon>
        <taxon>Hypocreaceae</taxon>
        <taxon>Trichoderma</taxon>
    </lineage>
</organism>
<feature type="transmembrane region" description="Helical" evidence="1">
    <location>
        <begin position="17"/>
        <end position="39"/>
    </location>
</feature>
<protein>
    <submittedName>
        <fullName evidence="2">Uncharacterized protein</fullName>
    </submittedName>
</protein>
<gene>
    <name evidence="2" type="ORF">TGAMA5MH_10627</name>
</gene>
<dbReference type="Proteomes" id="UP000236546">
    <property type="component" value="Unassembled WGS sequence"/>
</dbReference>
<comment type="caution">
    <text evidence="2">The sequence shown here is derived from an EMBL/GenBank/DDBJ whole genome shotgun (WGS) entry which is preliminary data.</text>
</comment>
<evidence type="ECO:0000256" key="1">
    <source>
        <dbReference type="SAM" id="Phobius"/>
    </source>
</evidence>
<keyword evidence="1" id="KW-0812">Transmembrane</keyword>
<keyword evidence="1" id="KW-0472">Membrane</keyword>
<sequence length="74" mass="8536">MSEVQLQRSLEDIRLEIVLLAAEVFFLVSVLGAIILFNLDLYSQSRKLSLSAESYKTRPHCFSRGRPRYRGAIY</sequence>
<dbReference type="EMBL" id="MTYH01000143">
    <property type="protein sequence ID" value="PNP37523.1"/>
    <property type="molecule type" value="Genomic_DNA"/>
</dbReference>
<reference evidence="2 3" key="1">
    <citation type="submission" date="2017-02" db="EMBL/GenBank/DDBJ databases">
        <title>Genomes of Trichoderma spp. with biocontrol activity.</title>
        <authorList>
            <person name="Gardiner D."/>
            <person name="Kazan K."/>
            <person name="Vos C."/>
            <person name="Harvey P."/>
        </authorList>
    </citation>
    <scope>NUCLEOTIDE SEQUENCE [LARGE SCALE GENOMIC DNA]</scope>
    <source>
        <strain evidence="2 3">A5MH</strain>
    </source>
</reference>
<evidence type="ECO:0000313" key="2">
    <source>
        <dbReference type="EMBL" id="PNP37523.1"/>
    </source>
</evidence>
<evidence type="ECO:0000313" key="3">
    <source>
        <dbReference type="Proteomes" id="UP000236546"/>
    </source>
</evidence>
<dbReference type="OrthoDB" id="4885101at2759"/>
<dbReference type="AlphaFoldDB" id="A0A2K0SW63"/>
<name>A0A2K0SW63_9HYPO</name>